<reference evidence="4 5" key="1">
    <citation type="submission" date="2009-01" db="EMBL/GenBank/DDBJ databases">
        <authorList>
            <person name="Qin X."/>
            <person name="Bachman B."/>
            <person name="Battles P."/>
            <person name="Bell A."/>
            <person name="Bess C."/>
            <person name="Bickham C."/>
            <person name="Chaboub L."/>
            <person name="Chen D."/>
            <person name="Coyle M."/>
            <person name="Deiros D.R."/>
            <person name="Dinh H."/>
            <person name="Forbes L."/>
            <person name="Fowler G."/>
            <person name="Francisco L."/>
            <person name="Fu Q."/>
            <person name="Gubbala S."/>
            <person name="Hale W."/>
            <person name="Han Y."/>
            <person name="Hemphill L."/>
            <person name="Highlander S.K."/>
            <person name="Hirani K."/>
            <person name="Hogues M."/>
            <person name="Jackson L."/>
            <person name="Jakkamsetti A."/>
            <person name="Javaid M."/>
            <person name="Jiang H."/>
            <person name="Korchina V."/>
            <person name="Kovar C."/>
            <person name="Lara F."/>
            <person name="Lee S."/>
            <person name="Mata R."/>
            <person name="Mathew T."/>
            <person name="Moen C."/>
            <person name="Morales K."/>
            <person name="Munidasa M."/>
            <person name="Nazareth L."/>
            <person name="Ngo R."/>
            <person name="Nguyen L."/>
            <person name="Okwuonu G."/>
            <person name="Ongeri F."/>
            <person name="Patil S."/>
            <person name="Petrosino J."/>
            <person name="Pham C."/>
            <person name="Pham P."/>
            <person name="Pu L.-L."/>
            <person name="Puazo M."/>
            <person name="Raj R."/>
            <person name="Reid J."/>
            <person name="Rouhana J."/>
            <person name="Saada N."/>
            <person name="Shang Y."/>
            <person name="Simmons D."/>
            <person name="Thornton R."/>
            <person name="Warren J."/>
            <person name="Weissenberger G."/>
            <person name="Zhang J."/>
            <person name="Zhang L."/>
            <person name="Zhou C."/>
            <person name="Zhu D."/>
            <person name="Muzny D."/>
            <person name="Worley K."/>
            <person name="Gibbs R."/>
        </authorList>
    </citation>
    <scope>NUCLEOTIDE SEQUENCE [LARGE SCALE GENOMIC DNA]</scope>
    <source>
        <strain evidence="4 5">DSM 15436</strain>
    </source>
</reference>
<dbReference type="STRING" id="525245.HMPREF0044_0333"/>
<dbReference type="SUPFAM" id="SSF103025">
    <property type="entry name" value="Folate-binding domain"/>
    <property type="match status" value="1"/>
</dbReference>
<sequence length="385" mass="41337">MTAFTASVHGAVADPDSGVVAHYGDFSGEQWALESARALCEFNDLGLVRVAGPDCFSWLTTLSSQILTGMTAGESREMLLLDPQGRIQFACGVVAGEGEVYLLLEGGKVPALVDFLTKMQFMLRVEVTDVSADFAVFATIVPQGKFSTVINNLATLPGVFGQWEDPWPGVVEGGTTYTPVGFKHPALERKRVFVLVSAGEAESFTHAWVSSVFSAGDCPWAGRNAWEALRIEDMRPDYLHEVDDKSLPHELDWLRTAVHLNKGCYCGQEAVARIVNLGKPPRRLVVLQLDGSNSVQIKVGAPVLAGKRSVGAVTSIARHADLGPVALAVVRRGLALEAPLTVVQGEDEVPALQEVVVDLEGKSSASPAQRPGAELRGLNLRERQV</sequence>
<comment type="caution">
    <text evidence="4">The sequence shown here is derived from an EMBL/GenBank/DDBJ whole genome shotgun (WGS) entry which is preliminary data.</text>
</comment>
<dbReference type="InterPro" id="IPR017703">
    <property type="entry name" value="YgfZ/GCV_T_CS"/>
</dbReference>
<dbReference type="Proteomes" id="UP000010301">
    <property type="component" value="Unassembled WGS sequence"/>
</dbReference>
<dbReference type="PIRSF" id="PIRSF006487">
    <property type="entry name" value="GcvT"/>
    <property type="match status" value="1"/>
</dbReference>
<evidence type="ECO:0000313" key="4">
    <source>
        <dbReference type="EMBL" id="EEH64596.1"/>
    </source>
</evidence>
<organism evidence="4 5">
    <name type="scientific">Gleimia coleocanis DSM 15436</name>
    <dbReference type="NCBI Taxonomy" id="525245"/>
    <lineage>
        <taxon>Bacteria</taxon>
        <taxon>Bacillati</taxon>
        <taxon>Actinomycetota</taxon>
        <taxon>Actinomycetes</taxon>
        <taxon>Actinomycetales</taxon>
        <taxon>Actinomycetaceae</taxon>
        <taxon>Gleimia</taxon>
    </lineage>
</organism>
<name>C0VYU3_9ACTO</name>
<dbReference type="PANTHER" id="PTHR22602">
    <property type="entry name" value="TRANSFERASE CAF17, MITOCHONDRIAL-RELATED"/>
    <property type="match status" value="1"/>
</dbReference>
<evidence type="ECO:0000256" key="2">
    <source>
        <dbReference type="SAM" id="MobiDB-lite"/>
    </source>
</evidence>
<accession>C0VYU3</accession>
<keyword evidence="5" id="KW-1185">Reference proteome</keyword>
<evidence type="ECO:0000259" key="3">
    <source>
        <dbReference type="Pfam" id="PF08669"/>
    </source>
</evidence>
<dbReference type="OrthoDB" id="9796287at2"/>
<protein>
    <submittedName>
        <fullName evidence="4">Glycine cleavage T-protein C-terminal barrel domain protein</fullName>
    </submittedName>
</protein>
<dbReference type="eggNOG" id="COG0354">
    <property type="taxonomic scope" value="Bacteria"/>
</dbReference>
<evidence type="ECO:0000313" key="5">
    <source>
        <dbReference type="Proteomes" id="UP000010301"/>
    </source>
</evidence>
<keyword evidence="1" id="KW-0809">Transit peptide</keyword>
<gene>
    <name evidence="4" type="ORF">HMPREF0044_0333</name>
</gene>
<dbReference type="Gene3D" id="3.30.1360.120">
    <property type="entry name" value="Probable tRNA modification gtpase trme, domain 1"/>
    <property type="match status" value="1"/>
</dbReference>
<dbReference type="AlphaFoldDB" id="C0VYU3"/>
<feature type="region of interest" description="Disordered" evidence="2">
    <location>
        <begin position="363"/>
        <end position="385"/>
    </location>
</feature>
<dbReference type="PANTHER" id="PTHR22602:SF0">
    <property type="entry name" value="TRANSFERASE CAF17, MITOCHONDRIAL-RELATED"/>
    <property type="match status" value="1"/>
</dbReference>
<dbReference type="Pfam" id="PF08669">
    <property type="entry name" value="GCV_T_C"/>
    <property type="match status" value="1"/>
</dbReference>
<dbReference type="NCBIfam" id="TIGR03317">
    <property type="entry name" value="ygfZ_signature"/>
    <property type="match status" value="1"/>
</dbReference>
<dbReference type="InterPro" id="IPR027266">
    <property type="entry name" value="TrmE/GcvT-like"/>
</dbReference>
<dbReference type="InterPro" id="IPR045179">
    <property type="entry name" value="YgfZ/GcvT"/>
</dbReference>
<dbReference type="RefSeq" id="WP_006547330.1">
    <property type="nucleotide sequence ID" value="NZ_DS999545.1"/>
</dbReference>
<dbReference type="HOGENOM" id="CLU_007884_6_0_11"/>
<dbReference type="EMBL" id="ACFG01000004">
    <property type="protein sequence ID" value="EEH64596.1"/>
    <property type="molecule type" value="Genomic_DNA"/>
</dbReference>
<dbReference type="InterPro" id="IPR013977">
    <property type="entry name" value="GcvT_C"/>
</dbReference>
<proteinExistence type="predicted"/>
<feature type="domain" description="Aminomethyltransferase C-terminal" evidence="3">
    <location>
        <begin position="282"/>
        <end position="351"/>
    </location>
</feature>
<dbReference type="GO" id="GO:0016226">
    <property type="term" value="P:iron-sulfur cluster assembly"/>
    <property type="evidence" value="ECO:0007669"/>
    <property type="project" value="TreeGrafter"/>
</dbReference>
<evidence type="ECO:0000256" key="1">
    <source>
        <dbReference type="ARBA" id="ARBA00022946"/>
    </source>
</evidence>